<dbReference type="PROSITE" id="PS52050">
    <property type="entry name" value="WYL"/>
    <property type="match status" value="1"/>
</dbReference>
<feature type="domain" description="WYL" evidence="2">
    <location>
        <begin position="149"/>
        <end position="209"/>
    </location>
</feature>
<protein>
    <submittedName>
        <fullName evidence="3">WYL domain-containing protein</fullName>
    </submittedName>
</protein>
<dbReference type="Gene3D" id="1.10.10.10">
    <property type="entry name" value="Winged helix-like DNA-binding domain superfamily/Winged helix DNA-binding domain"/>
    <property type="match status" value="1"/>
</dbReference>
<evidence type="ECO:0000259" key="1">
    <source>
        <dbReference type="Pfam" id="PF08279"/>
    </source>
</evidence>
<gene>
    <name evidence="3" type="ORF">CLV67_122145</name>
</gene>
<dbReference type="SUPFAM" id="SSF46785">
    <property type="entry name" value="Winged helix' DNA-binding domain"/>
    <property type="match status" value="1"/>
</dbReference>
<dbReference type="InterPro" id="IPR036390">
    <property type="entry name" value="WH_DNA-bd_sf"/>
</dbReference>
<dbReference type="EMBL" id="PVMZ01000022">
    <property type="protein sequence ID" value="PRX15905.1"/>
    <property type="molecule type" value="Genomic_DNA"/>
</dbReference>
<dbReference type="AlphaFoldDB" id="A0A2T0JZI1"/>
<organism evidence="3 4">
    <name type="scientific">Actinoplanes italicus</name>
    <dbReference type="NCBI Taxonomy" id="113567"/>
    <lineage>
        <taxon>Bacteria</taxon>
        <taxon>Bacillati</taxon>
        <taxon>Actinomycetota</taxon>
        <taxon>Actinomycetes</taxon>
        <taxon>Micromonosporales</taxon>
        <taxon>Micromonosporaceae</taxon>
        <taxon>Actinoplanes</taxon>
    </lineage>
</organism>
<dbReference type="Pfam" id="PF08279">
    <property type="entry name" value="HTH_11"/>
    <property type="match status" value="1"/>
</dbReference>
<proteinExistence type="predicted"/>
<dbReference type="Proteomes" id="UP000239415">
    <property type="component" value="Unassembled WGS sequence"/>
</dbReference>
<dbReference type="Pfam" id="PF13280">
    <property type="entry name" value="WYL"/>
    <property type="match status" value="1"/>
</dbReference>
<dbReference type="InterPro" id="IPR026881">
    <property type="entry name" value="WYL_dom"/>
</dbReference>
<accession>A0A2T0JZI1</accession>
<dbReference type="InterPro" id="IPR051534">
    <property type="entry name" value="CBASS_pafABC_assoc_protein"/>
</dbReference>
<dbReference type="PANTHER" id="PTHR34580:SF1">
    <property type="entry name" value="PROTEIN PAFC"/>
    <property type="match status" value="1"/>
</dbReference>
<evidence type="ECO:0000313" key="3">
    <source>
        <dbReference type="EMBL" id="PRX15905.1"/>
    </source>
</evidence>
<dbReference type="PANTHER" id="PTHR34580">
    <property type="match status" value="1"/>
</dbReference>
<sequence>MSWVCHHFPVNRTDRLYALREELRRAGRAGRTAERLAEVFEVSARTIKRDISTLQHGGFPVRARPGPGGGYVVDRAATLPPVNFTDAEVAGLAAAVAAHRGQPFDGHARAALAKALSVMDGQARDRAALMNDRVWIDHTEPPGDARIRRAVERALQEQRVVVLRYSGEDDSLRIDPVVVARTAGNWFLVGRCQARLEIRWFRLDRIISAHLTSDPSAAIPVEDIGTPPVTAKPVSDL</sequence>
<keyword evidence="4" id="KW-1185">Reference proteome</keyword>
<evidence type="ECO:0000259" key="2">
    <source>
        <dbReference type="Pfam" id="PF13280"/>
    </source>
</evidence>
<name>A0A2T0JZI1_9ACTN</name>
<reference evidence="3 4" key="1">
    <citation type="submission" date="2018-03" db="EMBL/GenBank/DDBJ databases">
        <title>Genomic Encyclopedia of Archaeal and Bacterial Type Strains, Phase II (KMG-II): from individual species to whole genera.</title>
        <authorList>
            <person name="Goeker M."/>
        </authorList>
    </citation>
    <scope>NUCLEOTIDE SEQUENCE [LARGE SCALE GENOMIC DNA]</scope>
    <source>
        <strain evidence="3 4">DSM 43146</strain>
    </source>
</reference>
<comment type="caution">
    <text evidence="3">The sequence shown here is derived from an EMBL/GenBank/DDBJ whole genome shotgun (WGS) entry which is preliminary data.</text>
</comment>
<evidence type="ECO:0000313" key="4">
    <source>
        <dbReference type="Proteomes" id="UP000239415"/>
    </source>
</evidence>
<feature type="domain" description="Helix-turn-helix type 11" evidence="1">
    <location>
        <begin position="15"/>
        <end position="71"/>
    </location>
</feature>
<dbReference type="InterPro" id="IPR036388">
    <property type="entry name" value="WH-like_DNA-bd_sf"/>
</dbReference>
<dbReference type="InterPro" id="IPR013196">
    <property type="entry name" value="HTH_11"/>
</dbReference>